<dbReference type="SMART" id="SM00507">
    <property type="entry name" value="HNHc"/>
    <property type="match status" value="1"/>
</dbReference>
<dbReference type="GO" id="GO:0008270">
    <property type="term" value="F:zinc ion binding"/>
    <property type="evidence" value="ECO:0007669"/>
    <property type="project" value="InterPro"/>
</dbReference>
<comment type="caution">
    <text evidence="2">The sequence shown here is derived from an EMBL/GenBank/DDBJ whole genome shotgun (WGS) entry which is preliminary data.</text>
</comment>
<organism evidence="2 3">
    <name type="scientific">Nitrincola nitratireducens</name>
    <dbReference type="NCBI Taxonomy" id="1229521"/>
    <lineage>
        <taxon>Bacteria</taxon>
        <taxon>Pseudomonadati</taxon>
        <taxon>Pseudomonadota</taxon>
        <taxon>Gammaproteobacteria</taxon>
        <taxon>Oceanospirillales</taxon>
        <taxon>Oceanospirillaceae</taxon>
        <taxon>Nitrincola</taxon>
    </lineage>
</organism>
<dbReference type="Proteomes" id="UP000019464">
    <property type="component" value="Unassembled WGS sequence"/>
</dbReference>
<dbReference type="CDD" id="cd00085">
    <property type="entry name" value="HNHc"/>
    <property type="match status" value="1"/>
</dbReference>
<name>W9UVJ8_9GAMM</name>
<dbReference type="InterPro" id="IPR002711">
    <property type="entry name" value="HNH"/>
</dbReference>
<dbReference type="GO" id="GO:0004519">
    <property type="term" value="F:endonuclease activity"/>
    <property type="evidence" value="ECO:0007669"/>
    <property type="project" value="UniProtKB-KW"/>
</dbReference>
<accession>W9UVJ8</accession>
<dbReference type="EMBL" id="AONB01000007">
    <property type="protein sequence ID" value="EXJ11258.1"/>
    <property type="molecule type" value="Genomic_DNA"/>
</dbReference>
<evidence type="ECO:0000313" key="2">
    <source>
        <dbReference type="EMBL" id="EXJ11258.1"/>
    </source>
</evidence>
<keyword evidence="3" id="KW-1185">Reference proteome</keyword>
<keyword evidence="2" id="KW-0255">Endonuclease</keyword>
<sequence>MRQHFYAYHGPSNNTDFDPSGGYGVSQEYKQKQTKVGDLVYVIQKRRERNYYELCGTYKVVGHYHQEMSKRPYRVRLIEVNPISQRIVIDEAECSRRLPLLDGDERWSNFQRHFCRQGVSLQSPLKSQVVAVLDELICQYSESAFGTIVELAEMEAKFSEEVDKAILSSSTERLKRLSQANRLPCSVRVSTKVFLRNPDVVAEVLYRARGVCEKCGEKAPFSRRTDGSPYLEVHHKVRLADDGEDTLDNAIAVCPNCHRELHFGV</sequence>
<reference evidence="3" key="1">
    <citation type="submission" date="2012-11" db="EMBL/GenBank/DDBJ databases">
        <authorList>
            <person name="Singh A."/>
            <person name="Pinnaka A.K."/>
            <person name="Vaidya B."/>
        </authorList>
    </citation>
    <scope>NUCLEOTIDE SEQUENCE [LARGE SCALE GENOMIC DNA]</scope>
    <source>
        <strain evidence="3">AK23</strain>
    </source>
</reference>
<proteinExistence type="predicted"/>
<dbReference type="OrthoDB" id="9802640at2"/>
<dbReference type="Gene3D" id="1.10.30.50">
    <property type="match status" value="1"/>
</dbReference>
<reference evidence="2 3" key="2">
    <citation type="journal article" date="2015" name="Syst. Appl. Microbiol.">
        <title>Nitrincola nitratireducens sp. nov. isolated from a haloalkaline crater lake.</title>
        <authorList>
            <person name="Singh A."/>
            <person name="Vaidya B."/>
            <person name="Tanuku N.R."/>
            <person name="Pinnaka A.K."/>
        </authorList>
    </citation>
    <scope>NUCLEOTIDE SEQUENCE [LARGE SCALE GENOMIC DNA]</scope>
    <source>
        <strain evidence="2 3">AK23</strain>
    </source>
</reference>
<dbReference type="PATRIC" id="fig|1229521.3.peg.1742"/>
<dbReference type="InterPro" id="IPR003615">
    <property type="entry name" value="HNH_nuc"/>
</dbReference>
<keyword evidence="2" id="KW-0540">Nuclease</keyword>
<evidence type="ECO:0000313" key="3">
    <source>
        <dbReference type="Proteomes" id="UP000019464"/>
    </source>
</evidence>
<feature type="domain" description="HNH nuclease" evidence="1">
    <location>
        <begin position="199"/>
        <end position="259"/>
    </location>
</feature>
<gene>
    <name evidence="2" type="ORF">D791_01713</name>
</gene>
<dbReference type="AlphaFoldDB" id="W9UVJ8"/>
<dbReference type="Pfam" id="PF01844">
    <property type="entry name" value="HNH"/>
    <property type="match status" value="1"/>
</dbReference>
<protein>
    <submittedName>
        <fullName evidence="2">Putative restriction endonuclease</fullName>
    </submittedName>
</protein>
<dbReference type="GO" id="GO:0003676">
    <property type="term" value="F:nucleic acid binding"/>
    <property type="evidence" value="ECO:0007669"/>
    <property type="project" value="InterPro"/>
</dbReference>
<keyword evidence="2" id="KW-0378">Hydrolase</keyword>
<evidence type="ECO:0000259" key="1">
    <source>
        <dbReference type="SMART" id="SM00507"/>
    </source>
</evidence>
<dbReference type="STRING" id="1229521.D791_01713"/>